<keyword evidence="1" id="KW-0472">Membrane</keyword>
<evidence type="ECO:0000313" key="4">
    <source>
        <dbReference type="Proteomes" id="UP000235703"/>
    </source>
</evidence>
<dbReference type="GeneID" id="86842427"/>
<dbReference type="KEGG" id="blut:EW640_04255"/>
<reference evidence="3 5" key="2">
    <citation type="submission" date="2019-02" db="EMBL/GenBank/DDBJ databases">
        <title>Complete Genome Sequence and Methylome Analysis of Brevibacterium luteolum NEB1784.</title>
        <authorList>
            <person name="Fomenkov A."/>
            <person name="Roberts R.J."/>
        </authorList>
    </citation>
    <scope>NUCLEOTIDE SEQUENCE [LARGE SCALE GENOMIC DNA]</scope>
    <source>
        <strain evidence="3 5">NEB1784</strain>
    </source>
</reference>
<dbReference type="RefSeq" id="WP_102159844.1">
    <property type="nucleotide sequence ID" value="NZ_CP035810.1"/>
</dbReference>
<keyword evidence="1" id="KW-0812">Transmembrane</keyword>
<proteinExistence type="predicted"/>
<keyword evidence="1" id="KW-1133">Transmembrane helix</keyword>
<sequence>MWGSYPEWISAITAIGALIFAATAWIRAKKMLQLEQRRDGKALDRERERQARCIAAWVVGVRWLPEVKEQVMEKDRKYRDDEEAEPSGVGVMIANSSDAPVYDVRVEFGNPMDTDVAAVRAEVPTLPPGQWIKVLREHARQRILTGAADELDALDHQRSWVFLQGEQSFESTTPLADARKYGVVGIEFTDSRENRWRRDVRGRLTLTEPRQ</sequence>
<dbReference type="EMBL" id="CP035810">
    <property type="protein sequence ID" value="QIN28576.1"/>
    <property type="molecule type" value="Genomic_DNA"/>
</dbReference>
<evidence type="ECO:0000256" key="1">
    <source>
        <dbReference type="SAM" id="Phobius"/>
    </source>
</evidence>
<dbReference type="AlphaFoldDB" id="A0A2N6PK98"/>
<reference evidence="2 4" key="1">
    <citation type="submission" date="2017-09" db="EMBL/GenBank/DDBJ databases">
        <title>Bacterial strain isolated from the female urinary microbiota.</title>
        <authorList>
            <person name="Thomas-White K."/>
            <person name="Kumar N."/>
            <person name="Forster S."/>
            <person name="Putonti C."/>
            <person name="Lawley T."/>
            <person name="Wolfe A.J."/>
        </authorList>
    </citation>
    <scope>NUCLEOTIDE SEQUENCE [LARGE SCALE GENOMIC DNA]</scope>
    <source>
        <strain evidence="2 4">UMB0680</strain>
    </source>
</reference>
<dbReference type="EMBL" id="PNFZ01000001">
    <property type="protein sequence ID" value="PMB99106.1"/>
    <property type="molecule type" value="Genomic_DNA"/>
</dbReference>
<name>A0A2N6PK98_9MICO</name>
<gene>
    <name evidence="2" type="ORF">CJ198_00740</name>
    <name evidence="3" type="ORF">EW640_04255</name>
</gene>
<dbReference type="Proteomes" id="UP000501518">
    <property type="component" value="Chromosome"/>
</dbReference>
<evidence type="ECO:0000313" key="3">
    <source>
        <dbReference type="EMBL" id="QIN28576.1"/>
    </source>
</evidence>
<accession>A0A2N6PK98</accession>
<protein>
    <submittedName>
        <fullName evidence="2">Uncharacterized protein</fullName>
    </submittedName>
</protein>
<feature type="transmembrane region" description="Helical" evidence="1">
    <location>
        <begin position="6"/>
        <end position="28"/>
    </location>
</feature>
<evidence type="ECO:0000313" key="2">
    <source>
        <dbReference type="EMBL" id="PMB99106.1"/>
    </source>
</evidence>
<organism evidence="2 4">
    <name type="scientific">Brevibacterium luteolum</name>
    <dbReference type="NCBI Taxonomy" id="199591"/>
    <lineage>
        <taxon>Bacteria</taxon>
        <taxon>Bacillati</taxon>
        <taxon>Actinomycetota</taxon>
        <taxon>Actinomycetes</taxon>
        <taxon>Micrococcales</taxon>
        <taxon>Brevibacteriaceae</taxon>
        <taxon>Brevibacterium</taxon>
    </lineage>
</organism>
<keyword evidence="4" id="KW-1185">Reference proteome</keyword>
<dbReference type="OrthoDB" id="5116787at2"/>
<dbReference type="Proteomes" id="UP000235703">
    <property type="component" value="Unassembled WGS sequence"/>
</dbReference>
<evidence type="ECO:0000313" key="5">
    <source>
        <dbReference type="Proteomes" id="UP000501518"/>
    </source>
</evidence>